<name>A0A212PXE4_RHOAC</name>
<keyword evidence="1" id="KW-0732">Signal</keyword>
<sequence length="130" mass="13726">MFRFVNTLAAATVLAAPLFFPLAAPAEAGPINPPRPAFAPSFAAEPARLRHNRRDHRRAHRAARRHAAADPGASLFWPLGGACPFGACLATVDPGCVLYGCAAGWRLGPFAWGLYGYGAADPLRIYGRGG</sequence>
<reference evidence="3" key="1">
    <citation type="submission" date="2017-06" db="EMBL/GenBank/DDBJ databases">
        <authorList>
            <person name="Varghese N."/>
            <person name="Submissions S."/>
        </authorList>
    </citation>
    <scope>NUCLEOTIDE SEQUENCE [LARGE SCALE GENOMIC DNA]</scope>
    <source>
        <strain evidence="3">DSM 137</strain>
    </source>
</reference>
<evidence type="ECO:0000256" key="1">
    <source>
        <dbReference type="SAM" id="SignalP"/>
    </source>
</evidence>
<dbReference type="RefSeq" id="WP_088518626.1">
    <property type="nucleotide sequence ID" value="NZ_FYDG01000001.1"/>
</dbReference>
<gene>
    <name evidence="2" type="ORF">SAMN06265338_101112</name>
</gene>
<evidence type="ECO:0000313" key="2">
    <source>
        <dbReference type="EMBL" id="SNB51608.1"/>
    </source>
</evidence>
<proteinExistence type="predicted"/>
<keyword evidence="3" id="KW-1185">Reference proteome</keyword>
<dbReference type="Proteomes" id="UP000198418">
    <property type="component" value="Unassembled WGS sequence"/>
</dbReference>
<dbReference type="AlphaFoldDB" id="A0A212PXE4"/>
<accession>A0A212PXE4</accession>
<feature type="chain" id="PRO_5012645846" evidence="1">
    <location>
        <begin position="29"/>
        <end position="130"/>
    </location>
</feature>
<dbReference type="EMBL" id="FYDG01000001">
    <property type="protein sequence ID" value="SNB51608.1"/>
    <property type="molecule type" value="Genomic_DNA"/>
</dbReference>
<feature type="signal peptide" evidence="1">
    <location>
        <begin position="1"/>
        <end position="28"/>
    </location>
</feature>
<evidence type="ECO:0000313" key="3">
    <source>
        <dbReference type="Proteomes" id="UP000198418"/>
    </source>
</evidence>
<protein>
    <submittedName>
        <fullName evidence="2">Uncharacterized protein</fullName>
    </submittedName>
</protein>
<organism evidence="2 3">
    <name type="scientific">Rhodoblastus acidophilus</name>
    <name type="common">Rhodopseudomonas acidophila</name>
    <dbReference type="NCBI Taxonomy" id="1074"/>
    <lineage>
        <taxon>Bacteria</taxon>
        <taxon>Pseudomonadati</taxon>
        <taxon>Pseudomonadota</taxon>
        <taxon>Alphaproteobacteria</taxon>
        <taxon>Hyphomicrobiales</taxon>
        <taxon>Rhodoblastaceae</taxon>
        <taxon>Rhodoblastus</taxon>
    </lineage>
</organism>